<dbReference type="HOGENOM" id="CLU_1279061_0_0_1"/>
<accession>T1IF08</accession>
<dbReference type="EnsemblMetazoa" id="RPRC014877-RA">
    <property type="protein sequence ID" value="RPRC014877-PA"/>
    <property type="gene ID" value="RPRC014877"/>
</dbReference>
<dbReference type="Proteomes" id="UP000015103">
    <property type="component" value="Unassembled WGS sequence"/>
</dbReference>
<dbReference type="EMBL" id="ACPB03007356">
    <property type="status" value="NOT_ANNOTATED_CDS"/>
    <property type="molecule type" value="Genomic_DNA"/>
</dbReference>
<name>T1IF08_RHOPR</name>
<keyword evidence="2" id="KW-1185">Reference proteome</keyword>
<sequence>MFESEVSSKISITIDEKEEEPTLIETPQSETAIIKRDTGVFKFPNGDAYLGWFAVDTINKTIVRQGVYFLPKRGWLVANFDQGYAKSKIRFWDVLKNEWVGKLCPYLPGRIILNLKNQFIDEFSISKALKIDENLRTLRKLSTGDELIHEELAIKTKMKPSKSLSLLLELYKQFTTVDLSTYKSINRKKYSKFRDRPKTVTKRKITVMERRTTDSS</sequence>
<proteinExistence type="predicted"/>
<dbReference type="AlphaFoldDB" id="T1IF08"/>
<evidence type="ECO:0000313" key="2">
    <source>
        <dbReference type="Proteomes" id="UP000015103"/>
    </source>
</evidence>
<evidence type="ECO:0000313" key="1">
    <source>
        <dbReference type="EnsemblMetazoa" id="RPRC014877-PA"/>
    </source>
</evidence>
<organism evidence="1 2">
    <name type="scientific">Rhodnius prolixus</name>
    <name type="common">Triatomid bug</name>
    <dbReference type="NCBI Taxonomy" id="13249"/>
    <lineage>
        <taxon>Eukaryota</taxon>
        <taxon>Metazoa</taxon>
        <taxon>Ecdysozoa</taxon>
        <taxon>Arthropoda</taxon>
        <taxon>Hexapoda</taxon>
        <taxon>Insecta</taxon>
        <taxon>Pterygota</taxon>
        <taxon>Neoptera</taxon>
        <taxon>Paraneoptera</taxon>
        <taxon>Hemiptera</taxon>
        <taxon>Heteroptera</taxon>
        <taxon>Panheteroptera</taxon>
        <taxon>Cimicomorpha</taxon>
        <taxon>Reduviidae</taxon>
        <taxon>Triatominae</taxon>
        <taxon>Rhodnius</taxon>
    </lineage>
</organism>
<protein>
    <submittedName>
        <fullName evidence="1">Uncharacterized protein</fullName>
    </submittedName>
</protein>
<reference evidence="1" key="1">
    <citation type="submission" date="2015-05" db="UniProtKB">
        <authorList>
            <consortium name="EnsemblMetazoa"/>
        </authorList>
    </citation>
    <scope>IDENTIFICATION</scope>
</reference>
<dbReference type="InParanoid" id="T1IF08"/>
<dbReference type="VEuPathDB" id="VectorBase:RPRC014877"/>